<feature type="compositionally biased region" description="Polar residues" evidence="5">
    <location>
        <begin position="218"/>
        <end position="228"/>
    </location>
</feature>
<dbReference type="GO" id="GO:0031123">
    <property type="term" value="P:RNA 3'-end processing"/>
    <property type="evidence" value="ECO:0007669"/>
    <property type="project" value="InterPro"/>
</dbReference>
<keyword evidence="1" id="KW-0808">Transferase</keyword>
<dbReference type="GO" id="GO:0003723">
    <property type="term" value="F:RNA binding"/>
    <property type="evidence" value="ECO:0007669"/>
    <property type="project" value="InterPro"/>
</dbReference>
<dbReference type="SUPFAM" id="SSF56112">
    <property type="entry name" value="Protein kinase-like (PK-like)"/>
    <property type="match status" value="1"/>
</dbReference>
<dbReference type="SMART" id="SM00220">
    <property type="entry name" value="S_TKc"/>
    <property type="match status" value="1"/>
</dbReference>
<dbReference type="InterPro" id="IPR001245">
    <property type="entry name" value="Ser-Thr/Tyr_kinase_cat_dom"/>
</dbReference>
<dbReference type="PRINTS" id="PR00109">
    <property type="entry name" value="TYRKINASE"/>
</dbReference>
<dbReference type="InterPro" id="IPR008271">
    <property type="entry name" value="Ser/Thr_kinase_AS"/>
</dbReference>
<proteinExistence type="predicted"/>
<dbReference type="InterPro" id="IPR051681">
    <property type="entry name" value="Ser/Thr_Kinases-Pseudokinases"/>
</dbReference>
<evidence type="ECO:0000256" key="4">
    <source>
        <dbReference type="ARBA" id="ARBA00023211"/>
    </source>
</evidence>
<evidence type="ECO:0000256" key="5">
    <source>
        <dbReference type="SAM" id="MobiDB-lite"/>
    </source>
</evidence>
<dbReference type="Pfam" id="PF04926">
    <property type="entry name" value="PAP_RNA-bind"/>
    <property type="match status" value="1"/>
</dbReference>
<dbReference type="FunFam" id="3.30.70.590:FF:000003">
    <property type="entry name" value="Poly(A) polymerase"/>
    <property type="match status" value="1"/>
</dbReference>
<dbReference type="Proteomes" id="UP000044841">
    <property type="component" value="Unassembled WGS sequence"/>
</dbReference>
<name>A0A0K6G7G1_9AGAM</name>
<dbReference type="InterPro" id="IPR007010">
    <property type="entry name" value="PolA_pol_RNA-bd_dom"/>
</dbReference>
<gene>
    <name evidence="7" type="ORF">RSOLAG22IIIB_11119</name>
</gene>
<evidence type="ECO:0000256" key="2">
    <source>
        <dbReference type="ARBA" id="ARBA00022741"/>
    </source>
</evidence>
<dbReference type="PANTHER" id="PTHR44329:SF214">
    <property type="entry name" value="PROTEIN KINASE DOMAIN-CONTAINING PROTEIN"/>
    <property type="match status" value="1"/>
</dbReference>
<reference evidence="7 8" key="1">
    <citation type="submission" date="2015-07" db="EMBL/GenBank/DDBJ databases">
        <authorList>
            <person name="Noorani M."/>
        </authorList>
    </citation>
    <scope>NUCLEOTIDE SEQUENCE [LARGE SCALE GENOMIC DNA]</scope>
    <source>
        <strain evidence="7">BBA 69670</strain>
    </source>
</reference>
<dbReference type="PROSITE" id="PS00108">
    <property type="entry name" value="PROTEIN_KINASE_ST"/>
    <property type="match status" value="1"/>
</dbReference>
<sequence length="581" mass="64457">MKDEFKRASEITEQIMSRRFKWSELFAKHDFFQKYRYYLQIVASSGSADDQLKWSGMVESKIRQLIVKLEFVDQLEVAHPFVKGFNQKLYCLDDAEVQAVAQGDVSPVIEKRTKEDMRMTLGMNEVYTTTFYIGMKLAERKAGTSGPRKLDISYATTEFTKEVKQWGQYHEETHGIVVRHIKSLALPDHVFDGGVQPRAPKTLKRPKSGGPSLVFSDTGPSSSLQTKPKNAEPLPPVSSPDVDREIVGAFSDLLFEASTSSESRDSPSKNAPSSSVGHPVPISRFMTAQEVVSHLVAHGCDDLSTTIKTSTFDEHPISHGGCSDIYRGQLQDGSRVAIKSLRISLESLNENPKHLKHAARELHTWSKCKHPNIIPLLGLALFRGRIGMVSPWMGQGILPHYLKRTPSANRHSLCIQICEGLAYLHHIGIVHGDLKGANVLVSDEGNAVLTDFGNSSLVDQTMKFTQTTSSTSMTVRWSPAEIIAGNPPTETSDVYALGMTVLETLNGAIPYHTKQDITIILLVTVKKEPPERPECIPEGDESADKLWELLLGCWEYEPGERPSADEVTAVLRAIWGATLHL</sequence>
<dbReference type="SUPFAM" id="SSF55003">
    <property type="entry name" value="PAP/Archaeal CCA-adding enzyme, C-terminal domain"/>
    <property type="match status" value="1"/>
</dbReference>
<dbReference type="GO" id="GO:0004674">
    <property type="term" value="F:protein serine/threonine kinase activity"/>
    <property type="evidence" value="ECO:0007669"/>
    <property type="project" value="TreeGrafter"/>
</dbReference>
<dbReference type="InterPro" id="IPR000719">
    <property type="entry name" value="Prot_kinase_dom"/>
</dbReference>
<dbReference type="PROSITE" id="PS50011">
    <property type="entry name" value="PROTEIN_KINASE_DOM"/>
    <property type="match status" value="1"/>
</dbReference>
<keyword evidence="2" id="KW-0547">Nucleotide-binding</keyword>
<organism evidence="7 8">
    <name type="scientific">Rhizoctonia solani</name>
    <dbReference type="NCBI Taxonomy" id="456999"/>
    <lineage>
        <taxon>Eukaryota</taxon>
        <taxon>Fungi</taxon>
        <taxon>Dikarya</taxon>
        <taxon>Basidiomycota</taxon>
        <taxon>Agaricomycotina</taxon>
        <taxon>Agaricomycetes</taxon>
        <taxon>Cantharellales</taxon>
        <taxon>Ceratobasidiaceae</taxon>
        <taxon>Rhizoctonia</taxon>
    </lineage>
</organism>
<dbReference type="Gene3D" id="1.10.510.10">
    <property type="entry name" value="Transferase(Phosphotransferase) domain 1"/>
    <property type="match status" value="1"/>
</dbReference>
<accession>A0A0K6G7G1</accession>
<dbReference type="GO" id="GO:0005524">
    <property type="term" value="F:ATP binding"/>
    <property type="evidence" value="ECO:0007669"/>
    <property type="project" value="UniProtKB-KW"/>
</dbReference>
<dbReference type="InterPro" id="IPR011068">
    <property type="entry name" value="NuclTrfase_I-like_C"/>
</dbReference>
<feature type="region of interest" description="Disordered" evidence="5">
    <location>
        <begin position="192"/>
        <end position="242"/>
    </location>
</feature>
<evidence type="ECO:0000313" key="7">
    <source>
        <dbReference type="EMBL" id="CUA74299.1"/>
    </source>
</evidence>
<dbReference type="Pfam" id="PF07714">
    <property type="entry name" value="PK_Tyr_Ser-Thr"/>
    <property type="match status" value="1"/>
</dbReference>
<feature type="domain" description="Protein kinase" evidence="6">
    <location>
        <begin position="311"/>
        <end position="581"/>
    </location>
</feature>
<dbReference type="GO" id="GO:0016779">
    <property type="term" value="F:nucleotidyltransferase activity"/>
    <property type="evidence" value="ECO:0007669"/>
    <property type="project" value="InterPro"/>
</dbReference>
<evidence type="ECO:0000256" key="1">
    <source>
        <dbReference type="ARBA" id="ARBA00022679"/>
    </source>
</evidence>
<evidence type="ECO:0000256" key="3">
    <source>
        <dbReference type="ARBA" id="ARBA00022840"/>
    </source>
</evidence>
<protein>
    <submittedName>
        <fullName evidence="7">Poly(A) polymerase</fullName>
    </submittedName>
</protein>
<feature type="region of interest" description="Disordered" evidence="5">
    <location>
        <begin position="257"/>
        <end position="280"/>
    </location>
</feature>
<evidence type="ECO:0000313" key="8">
    <source>
        <dbReference type="Proteomes" id="UP000044841"/>
    </source>
</evidence>
<keyword evidence="8" id="KW-1185">Reference proteome</keyword>
<dbReference type="PANTHER" id="PTHR44329">
    <property type="entry name" value="SERINE/THREONINE-PROTEIN KINASE TNNI3K-RELATED"/>
    <property type="match status" value="1"/>
</dbReference>
<evidence type="ECO:0000259" key="6">
    <source>
        <dbReference type="PROSITE" id="PS50011"/>
    </source>
</evidence>
<keyword evidence="3" id="KW-0067">ATP-binding</keyword>
<dbReference type="AlphaFoldDB" id="A0A0K6G7G1"/>
<keyword evidence="4" id="KW-0464">Manganese</keyword>
<dbReference type="EMBL" id="CYGV01001429">
    <property type="protein sequence ID" value="CUA74299.1"/>
    <property type="molecule type" value="Genomic_DNA"/>
</dbReference>
<dbReference type="InterPro" id="IPR011009">
    <property type="entry name" value="Kinase-like_dom_sf"/>
</dbReference>
<dbReference type="Gene3D" id="3.30.70.590">
    <property type="entry name" value="Poly(A) polymerase predicted RNA binding domain"/>
    <property type="match status" value="1"/>
</dbReference>